<evidence type="ECO:0000256" key="2">
    <source>
        <dbReference type="PROSITE-ProRule" id="PRU00703"/>
    </source>
</evidence>
<dbReference type="Pfam" id="PF03445">
    <property type="entry name" value="DUF294"/>
    <property type="match status" value="1"/>
</dbReference>
<dbReference type="OrthoDB" id="9810963at2"/>
<proteinExistence type="predicted"/>
<keyword evidence="1 2" id="KW-0129">CBS domain</keyword>
<accession>A0A495E7B4</accession>
<name>A0A495E7B4_9FLAO</name>
<dbReference type="InterPro" id="IPR000595">
    <property type="entry name" value="cNMP-bd_dom"/>
</dbReference>
<evidence type="ECO:0000313" key="5">
    <source>
        <dbReference type="EMBL" id="RKR12832.1"/>
    </source>
</evidence>
<dbReference type="InterPro" id="IPR046342">
    <property type="entry name" value="CBS_dom_sf"/>
</dbReference>
<dbReference type="InterPro" id="IPR014710">
    <property type="entry name" value="RmlC-like_jellyroll"/>
</dbReference>
<dbReference type="CDD" id="cd00038">
    <property type="entry name" value="CAP_ED"/>
    <property type="match status" value="1"/>
</dbReference>
<keyword evidence="6" id="KW-1185">Reference proteome</keyword>
<evidence type="ECO:0000313" key="6">
    <source>
        <dbReference type="Proteomes" id="UP000269412"/>
    </source>
</evidence>
<dbReference type="SUPFAM" id="SSF54631">
    <property type="entry name" value="CBS-domain pair"/>
    <property type="match status" value="1"/>
</dbReference>
<dbReference type="Pfam" id="PF10335">
    <property type="entry name" value="DUF294_C"/>
    <property type="match status" value="1"/>
</dbReference>
<dbReference type="SMART" id="SM00116">
    <property type="entry name" value="CBS"/>
    <property type="match status" value="2"/>
</dbReference>
<protein>
    <submittedName>
        <fullName evidence="5">CBS domain-containing protein</fullName>
    </submittedName>
</protein>
<evidence type="ECO:0000259" key="3">
    <source>
        <dbReference type="PROSITE" id="PS50042"/>
    </source>
</evidence>
<dbReference type="Gene3D" id="2.60.120.10">
    <property type="entry name" value="Jelly Rolls"/>
    <property type="match status" value="1"/>
</dbReference>
<dbReference type="PROSITE" id="PS51371">
    <property type="entry name" value="CBS"/>
    <property type="match status" value="2"/>
</dbReference>
<dbReference type="Proteomes" id="UP000269412">
    <property type="component" value="Unassembled WGS sequence"/>
</dbReference>
<dbReference type="EMBL" id="RBIQ01000008">
    <property type="protein sequence ID" value="RKR12832.1"/>
    <property type="molecule type" value="Genomic_DNA"/>
</dbReference>
<feature type="domain" description="CBS" evidence="4">
    <location>
        <begin position="177"/>
        <end position="233"/>
    </location>
</feature>
<dbReference type="InterPro" id="IPR051257">
    <property type="entry name" value="Diverse_CBS-Domain"/>
</dbReference>
<dbReference type="AlphaFoldDB" id="A0A495E7B4"/>
<organism evidence="5 6">
    <name type="scientific">Maribacter vaceletii</name>
    <dbReference type="NCBI Taxonomy" id="1206816"/>
    <lineage>
        <taxon>Bacteria</taxon>
        <taxon>Pseudomonadati</taxon>
        <taxon>Bacteroidota</taxon>
        <taxon>Flavobacteriia</taxon>
        <taxon>Flavobacteriales</taxon>
        <taxon>Flavobacteriaceae</taxon>
        <taxon>Maribacter</taxon>
    </lineage>
</organism>
<reference evidence="5 6" key="1">
    <citation type="submission" date="2018-10" db="EMBL/GenBank/DDBJ databases">
        <title>Genomic Encyclopedia of Archaeal and Bacterial Type Strains, Phase II (KMG-II): from individual species to whole genera.</title>
        <authorList>
            <person name="Goeker M."/>
        </authorList>
    </citation>
    <scope>NUCLEOTIDE SEQUENCE [LARGE SCALE GENOMIC DNA]</scope>
    <source>
        <strain evidence="5 6">DSM 25230</strain>
    </source>
</reference>
<dbReference type="Gene3D" id="3.10.580.10">
    <property type="entry name" value="CBS-domain"/>
    <property type="match status" value="1"/>
</dbReference>
<evidence type="ECO:0000256" key="1">
    <source>
        <dbReference type="ARBA" id="ARBA00023122"/>
    </source>
</evidence>
<dbReference type="PANTHER" id="PTHR43080:SF2">
    <property type="entry name" value="CBS DOMAIN-CONTAINING PROTEIN"/>
    <property type="match status" value="1"/>
</dbReference>
<dbReference type="SUPFAM" id="SSF51206">
    <property type="entry name" value="cAMP-binding domain-like"/>
    <property type="match status" value="1"/>
</dbReference>
<dbReference type="InterPro" id="IPR018821">
    <property type="entry name" value="DUF294_put_nucleoTrafse_sb-bd"/>
</dbReference>
<dbReference type="InterPro" id="IPR000644">
    <property type="entry name" value="CBS_dom"/>
</dbReference>
<evidence type="ECO:0000259" key="4">
    <source>
        <dbReference type="PROSITE" id="PS51371"/>
    </source>
</evidence>
<dbReference type="Pfam" id="PF00027">
    <property type="entry name" value="cNMP_binding"/>
    <property type="match status" value="1"/>
</dbReference>
<dbReference type="CDD" id="cd05401">
    <property type="entry name" value="NT_GlnE_GlnD_like"/>
    <property type="match status" value="1"/>
</dbReference>
<dbReference type="Pfam" id="PF00571">
    <property type="entry name" value="CBS"/>
    <property type="match status" value="2"/>
</dbReference>
<gene>
    <name evidence="5" type="ORF">CLV91_1540</name>
</gene>
<dbReference type="InterPro" id="IPR018490">
    <property type="entry name" value="cNMP-bd_dom_sf"/>
</dbReference>
<sequence length="644" mass="72928">MKNTISERVADFLKNYPPFNLLQKKELLTLSEQVSILYQEKNSFIFTSGEDPHTSFYMVHKGAIALHKASKKNTTKSEIVDICDEGDIFGIRPLWVKENYKLEAVAHEESIIYGIPIAAFKPYAQNNENVGNFLLESFASNTANPYSKRHKGNLYSSDYSENITPEVKLLDLQPVTYTKKLISCLETTPVNELAELMNKKRIGSIVILKDDLPIGIVTDKDLRTKIVTGQYPITTPASKIMSSPVITYPKNMTVTQAQMAMMKSNISHICLTEDGTVNTKVIGILSKHDIMVSLGDNPAVLVKAIKRTTKYKQIKAIRKSIMNLLQGYLDENIPMGLTAKIISELNDACTKQVIEISLEKMPTPLPCKFAWMAIGSQGRSEQLLHTDQDNFLVFEDVPEDILPKTTNYFLKLAKHVTKGLNTIGYEYCPAEMMASNPKWCLSLQEWKNMVSHWIINPGPDEVLMSSIFFDYSLAYGDKNLVDQLSEHIFTTTKKYPLFLLHLTKGALQNPSPSGFFRSFLVEQDGQNKDFFDIKSRALMPLVDAARVLILSHSVKSISNTWERYEKLAELEPNNSEIYLACSYATKALLKFRTKQGLLHRDSGRYIALDKLSKEEKIKLKRTFKTVKEIQELISIRYNVANLLG</sequence>
<dbReference type="InterPro" id="IPR005105">
    <property type="entry name" value="GlnD_Uridyltrans_N"/>
</dbReference>
<feature type="domain" description="CBS" evidence="4">
    <location>
        <begin position="241"/>
        <end position="300"/>
    </location>
</feature>
<feature type="domain" description="Cyclic nucleotide-binding" evidence="3">
    <location>
        <begin position="51"/>
        <end position="141"/>
    </location>
</feature>
<dbReference type="PANTHER" id="PTHR43080">
    <property type="entry name" value="CBS DOMAIN-CONTAINING PROTEIN CBSX3, MITOCHONDRIAL"/>
    <property type="match status" value="1"/>
</dbReference>
<dbReference type="PROSITE" id="PS50042">
    <property type="entry name" value="CNMP_BINDING_3"/>
    <property type="match status" value="1"/>
</dbReference>
<comment type="caution">
    <text evidence="5">The sequence shown here is derived from an EMBL/GenBank/DDBJ whole genome shotgun (WGS) entry which is preliminary data.</text>
</comment>
<dbReference type="GO" id="GO:0008773">
    <property type="term" value="F:[protein-PII] uridylyltransferase activity"/>
    <property type="evidence" value="ECO:0007669"/>
    <property type="project" value="InterPro"/>
</dbReference>